<organism evidence="2 3">
    <name type="scientific">Paenibacillus phyllosphaerae</name>
    <dbReference type="NCBI Taxonomy" id="274593"/>
    <lineage>
        <taxon>Bacteria</taxon>
        <taxon>Bacillati</taxon>
        <taxon>Bacillota</taxon>
        <taxon>Bacilli</taxon>
        <taxon>Bacillales</taxon>
        <taxon>Paenibacillaceae</taxon>
        <taxon>Paenibacillus</taxon>
    </lineage>
</organism>
<proteinExistence type="predicted"/>
<gene>
    <name evidence="2" type="ORF">FHS18_005087</name>
</gene>
<feature type="transmembrane region" description="Helical" evidence="1">
    <location>
        <begin position="167"/>
        <end position="185"/>
    </location>
</feature>
<dbReference type="EMBL" id="JACHXK010000015">
    <property type="protein sequence ID" value="MBB3112985.1"/>
    <property type="molecule type" value="Genomic_DNA"/>
</dbReference>
<keyword evidence="1" id="KW-1133">Transmembrane helix</keyword>
<evidence type="ECO:0000256" key="1">
    <source>
        <dbReference type="SAM" id="Phobius"/>
    </source>
</evidence>
<evidence type="ECO:0000313" key="3">
    <source>
        <dbReference type="Proteomes" id="UP000570361"/>
    </source>
</evidence>
<reference evidence="2 3" key="1">
    <citation type="submission" date="2020-08" db="EMBL/GenBank/DDBJ databases">
        <title>Genomic Encyclopedia of Type Strains, Phase III (KMG-III): the genomes of soil and plant-associated and newly described type strains.</title>
        <authorList>
            <person name="Whitman W."/>
        </authorList>
    </citation>
    <scope>NUCLEOTIDE SEQUENCE [LARGE SCALE GENOMIC DNA]</scope>
    <source>
        <strain evidence="2 3">CECT 5862</strain>
    </source>
</reference>
<dbReference type="RefSeq" id="WP_183603080.1">
    <property type="nucleotide sequence ID" value="NZ_JACHXK010000015.1"/>
</dbReference>
<feature type="transmembrane region" description="Helical" evidence="1">
    <location>
        <begin position="205"/>
        <end position="224"/>
    </location>
</feature>
<sequence length="263" mass="30471">MKLNFPPRRPQTYISTNGITMLTRHNPYVILWISASFPGFGHFVLNMYLRGALLSVGEVIINTLAHINEAMVFTFCGQFDRAAAIIDPTWIYGYLIIYFWGMFDSYRSSLEVNKLARLAEMENARIRPFNISRVCLQYIEMKKPVVAAVCSFFFPGLGQLYNHRIDLAFWGIIWWWIYVGKSHLYDAVLALINGNIALSTTMLDPHWLLFMPSVLGGAIYHAHLQAGDHNRLFRLECRQYLAERYQDTGEELIWRKEEQACLS</sequence>
<keyword evidence="1" id="KW-0812">Transmembrane</keyword>
<keyword evidence="1" id="KW-0472">Membrane</keyword>
<comment type="caution">
    <text evidence="2">The sequence shown here is derived from an EMBL/GenBank/DDBJ whole genome shotgun (WGS) entry which is preliminary data.</text>
</comment>
<accession>A0A7W5B205</accession>
<protein>
    <submittedName>
        <fullName evidence="2">Uncharacterized protein</fullName>
    </submittedName>
</protein>
<name>A0A7W5B205_9BACL</name>
<dbReference type="AlphaFoldDB" id="A0A7W5B205"/>
<feature type="transmembrane region" description="Helical" evidence="1">
    <location>
        <begin position="29"/>
        <end position="49"/>
    </location>
</feature>
<keyword evidence="3" id="KW-1185">Reference proteome</keyword>
<dbReference type="Proteomes" id="UP000570361">
    <property type="component" value="Unassembled WGS sequence"/>
</dbReference>
<evidence type="ECO:0000313" key="2">
    <source>
        <dbReference type="EMBL" id="MBB3112985.1"/>
    </source>
</evidence>